<feature type="transmembrane region" description="Helical" evidence="6">
    <location>
        <begin position="72"/>
        <end position="93"/>
    </location>
</feature>
<name>A0ABV0KBP0_9CYAN</name>
<dbReference type="Proteomes" id="UP001482513">
    <property type="component" value="Unassembled WGS sequence"/>
</dbReference>
<proteinExistence type="predicted"/>
<keyword evidence="4 6" id="KW-1133">Transmembrane helix</keyword>
<comment type="caution">
    <text evidence="7">The sequence shown here is derived from an EMBL/GenBank/DDBJ whole genome shotgun (WGS) entry which is preliminary data.</text>
</comment>
<dbReference type="PANTHER" id="PTHR30086">
    <property type="entry name" value="ARGININE EXPORTER PROTEIN ARGO"/>
    <property type="match status" value="1"/>
</dbReference>
<dbReference type="EMBL" id="JAMPKX010000018">
    <property type="protein sequence ID" value="MEP0950029.1"/>
    <property type="molecule type" value="Genomic_DNA"/>
</dbReference>
<evidence type="ECO:0000256" key="4">
    <source>
        <dbReference type="ARBA" id="ARBA00022989"/>
    </source>
</evidence>
<keyword evidence="2" id="KW-1003">Cell membrane</keyword>
<dbReference type="PANTHER" id="PTHR30086:SF20">
    <property type="entry name" value="ARGININE EXPORTER PROTEIN ARGO-RELATED"/>
    <property type="match status" value="1"/>
</dbReference>
<reference evidence="7 8" key="1">
    <citation type="submission" date="2022-04" db="EMBL/GenBank/DDBJ databases">
        <title>Positive selection, recombination, and allopatry shape intraspecific diversity of widespread and dominant cyanobacteria.</title>
        <authorList>
            <person name="Wei J."/>
            <person name="Shu W."/>
            <person name="Hu C."/>
        </authorList>
    </citation>
    <scope>NUCLEOTIDE SEQUENCE [LARGE SCALE GENOMIC DNA]</scope>
    <source>
        <strain evidence="7 8">DQ-A4</strain>
    </source>
</reference>
<evidence type="ECO:0000256" key="2">
    <source>
        <dbReference type="ARBA" id="ARBA00022475"/>
    </source>
</evidence>
<evidence type="ECO:0000256" key="5">
    <source>
        <dbReference type="ARBA" id="ARBA00023136"/>
    </source>
</evidence>
<keyword evidence="3 6" id="KW-0812">Transmembrane</keyword>
<feature type="transmembrane region" description="Helical" evidence="6">
    <location>
        <begin position="6"/>
        <end position="29"/>
    </location>
</feature>
<evidence type="ECO:0000313" key="8">
    <source>
        <dbReference type="Proteomes" id="UP001482513"/>
    </source>
</evidence>
<protein>
    <submittedName>
        <fullName evidence="7">LysE family translocator</fullName>
    </submittedName>
</protein>
<evidence type="ECO:0000256" key="3">
    <source>
        <dbReference type="ARBA" id="ARBA00022692"/>
    </source>
</evidence>
<feature type="transmembrane region" description="Helical" evidence="6">
    <location>
        <begin position="41"/>
        <end position="66"/>
    </location>
</feature>
<gene>
    <name evidence="7" type="ORF">NC992_24365</name>
</gene>
<organism evidence="7 8">
    <name type="scientific">Leptolyngbya subtilissima DQ-A4</name>
    <dbReference type="NCBI Taxonomy" id="2933933"/>
    <lineage>
        <taxon>Bacteria</taxon>
        <taxon>Bacillati</taxon>
        <taxon>Cyanobacteriota</taxon>
        <taxon>Cyanophyceae</taxon>
        <taxon>Leptolyngbyales</taxon>
        <taxon>Leptolyngbyaceae</taxon>
        <taxon>Leptolyngbya group</taxon>
        <taxon>Leptolyngbya</taxon>
    </lineage>
</organism>
<feature type="transmembrane region" description="Helical" evidence="6">
    <location>
        <begin position="148"/>
        <end position="172"/>
    </location>
</feature>
<dbReference type="Pfam" id="PF01810">
    <property type="entry name" value="LysE"/>
    <property type="match status" value="1"/>
</dbReference>
<keyword evidence="5 6" id="KW-0472">Membrane</keyword>
<evidence type="ECO:0000256" key="6">
    <source>
        <dbReference type="SAM" id="Phobius"/>
    </source>
</evidence>
<sequence length="211" mass="22106">MPDVATLSLFFTAAFVLSITPGPGILYTLARSLNGGKSEGISSALGLFVGGLVHVFAAAVGISSLLMTSAVAFTLVKYAGAAYLIYLGLRTLLSRDMLLVNADAAVPSPRRGSAFYQGVITEVLNPKTALFFLAFIPQFINIESGSVLTQFLVLGLITDFLNLAVDVFVASFAGPIGQRLRTSGSFRRGQRLTSGCTMIGLGAYVAIAEPS</sequence>
<dbReference type="RefSeq" id="WP_190706848.1">
    <property type="nucleotide sequence ID" value="NZ_JAMPKX010000018.1"/>
</dbReference>
<dbReference type="PIRSF" id="PIRSF006324">
    <property type="entry name" value="LeuE"/>
    <property type="match status" value="1"/>
</dbReference>
<evidence type="ECO:0000313" key="7">
    <source>
        <dbReference type="EMBL" id="MEP0950029.1"/>
    </source>
</evidence>
<keyword evidence="8" id="KW-1185">Reference proteome</keyword>
<accession>A0ABV0KBP0</accession>
<evidence type="ECO:0000256" key="1">
    <source>
        <dbReference type="ARBA" id="ARBA00004651"/>
    </source>
</evidence>
<dbReference type="InterPro" id="IPR001123">
    <property type="entry name" value="LeuE-type"/>
</dbReference>
<comment type="subcellular location">
    <subcellularLocation>
        <location evidence="1">Cell membrane</location>
        <topology evidence="1">Multi-pass membrane protein</topology>
    </subcellularLocation>
</comment>